<evidence type="ECO:0000256" key="1">
    <source>
        <dbReference type="ARBA" id="ARBA00023015"/>
    </source>
</evidence>
<keyword evidence="2" id="KW-0238">DNA-binding</keyword>
<dbReference type="RefSeq" id="WP_337702443.1">
    <property type="nucleotide sequence ID" value="NZ_JBBEGM010000003.1"/>
</dbReference>
<accession>A0ABU8M4S6</accession>
<organism evidence="5 6">
    <name type="scientific">Actinomycetospora flava</name>
    <dbReference type="NCBI Taxonomy" id="3129232"/>
    <lineage>
        <taxon>Bacteria</taxon>
        <taxon>Bacillati</taxon>
        <taxon>Actinomycetota</taxon>
        <taxon>Actinomycetes</taxon>
        <taxon>Pseudonocardiales</taxon>
        <taxon>Pseudonocardiaceae</taxon>
        <taxon>Actinomycetospora</taxon>
    </lineage>
</organism>
<dbReference type="InterPro" id="IPR000524">
    <property type="entry name" value="Tscrpt_reg_HTH_GntR"/>
</dbReference>
<name>A0ABU8M4S6_9PSEU</name>
<proteinExistence type="predicted"/>
<dbReference type="InterPro" id="IPR011711">
    <property type="entry name" value="GntR_C"/>
</dbReference>
<evidence type="ECO:0000259" key="4">
    <source>
        <dbReference type="PROSITE" id="PS50949"/>
    </source>
</evidence>
<dbReference type="Pfam" id="PF07729">
    <property type="entry name" value="FCD"/>
    <property type="match status" value="1"/>
</dbReference>
<gene>
    <name evidence="5" type="ORF">WCD58_10590</name>
</gene>
<dbReference type="Gene3D" id="1.20.120.530">
    <property type="entry name" value="GntR ligand-binding domain-like"/>
    <property type="match status" value="1"/>
</dbReference>
<dbReference type="PANTHER" id="PTHR43537:SF49">
    <property type="entry name" value="TRANSCRIPTIONAL REGULATORY PROTEIN"/>
    <property type="match status" value="1"/>
</dbReference>
<dbReference type="PROSITE" id="PS50949">
    <property type="entry name" value="HTH_GNTR"/>
    <property type="match status" value="1"/>
</dbReference>
<feature type="domain" description="HTH gntR-type" evidence="4">
    <location>
        <begin position="8"/>
        <end position="74"/>
    </location>
</feature>
<keyword evidence="3" id="KW-0804">Transcription</keyword>
<evidence type="ECO:0000313" key="6">
    <source>
        <dbReference type="Proteomes" id="UP001369736"/>
    </source>
</evidence>
<dbReference type="InterPro" id="IPR036390">
    <property type="entry name" value="WH_DNA-bd_sf"/>
</dbReference>
<dbReference type="Proteomes" id="UP001369736">
    <property type="component" value="Unassembled WGS sequence"/>
</dbReference>
<evidence type="ECO:0000256" key="2">
    <source>
        <dbReference type="ARBA" id="ARBA00023125"/>
    </source>
</evidence>
<dbReference type="SMART" id="SM00345">
    <property type="entry name" value="HTH_GNTR"/>
    <property type="match status" value="1"/>
</dbReference>
<comment type="caution">
    <text evidence="5">The sequence shown here is derived from an EMBL/GenBank/DDBJ whole genome shotgun (WGS) entry which is preliminary data.</text>
</comment>
<dbReference type="SMART" id="SM00895">
    <property type="entry name" value="FCD"/>
    <property type="match status" value="1"/>
</dbReference>
<keyword evidence="6" id="KW-1185">Reference proteome</keyword>
<dbReference type="Gene3D" id="1.10.10.10">
    <property type="entry name" value="Winged helix-like DNA-binding domain superfamily/Winged helix DNA-binding domain"/>
    <property type="match status" value="1"/>
</dbReference>
<dbReference type="EMBL" id="JBBEGM010000003">
    <property type="protein sequence ID" value="MEJ2861607.1"/>
    <property type="molecule type" value="Genomic_DNA"/>
</dbReference>
<protein>
    <submittedName>
        <fullName evidence="5">GntR family transcriptional regulator</fullName>
    </submittedName>
</protein>
<sequence>MTGAASTSSAGETAHDRLLEELTSGALAPGSPVLETAVAARFGLGRAPVREAIVRLEADGLIVRGPRGPVVRTLTPGEVVDIYQARIALEAEAAASAARHRSSLDLARLQHVHDQARDVDDPDESRRLHGRWHAVLRRSCRNDTITDMLERLARQLALHDTGDMTRSANLESTDDEHQVVLDAIVAGDEDTARRALREHLERTRDVRIAALVRDEGADAAS</sequence>
<evidence type="ECO:0000256" key="3">
    <source>
        <dbReference type="ARBA" id="ARBA00023163"/>
    </source>
</evidence>
<dbReference type="InterPro" id="IPR008920">
    <property type="entry name" value="TF_FadR/GntR_C"/>
</dbReference>
<dbReference type="SUPFAM" id="SSF46785">
    <property type="entry name" value="Winged helix' DNA-binding domain"/>
    <property type="match status" value="1"/>
</dbReference>
<dbReference type="Pfam" id="PF00392">
    <property type="entry name" value="GntR"/>
    <property type="match status" value="1"/>
</dbReference>
<keyword evidence="1" id="KW-0805">Transcription regulation</keyword>
<dbReference type="InterPro" id="IPR036388">
    <property type="entry name" value="WH-like_DNA-bd_sf"/>
</dbReference>
<reference evidence="5 6" key="1">
    <citation type="submission" date="2024-03" db="EMBL/GenBank/DDBJ databases">
        <title>Actinomycetospora sp. OC33-EN07, a novel actinomycete isolated from wild orchid (Aerides multiflora).</title>
        <authorList>
            <person name="Suriyachadkun C."/>
        </authorList>
    </citation>
    <scope>NUCLEOTIDE SEQUENCE [LARGE SCALE GENOMIC DNA]</scope>
    <source>
        <strain evidence="5 6">OC33-EN07</strain>
    </source>
</reference>
<evidence type="ECO:0000313" key="5">
    <source>
        <dbReference type="EMBL" id="MEJ2861607.1"/>
    </source>
</evidence>
<dbReference type="PANTHER" id="PTHR43537">
    <property type="entry name" value="TRANSCRIPTIONAL REGULATOR, GNTR FAMILY"/>
    <property type="match status" value="1"/>
</dbReference>
<dbReference type="SUPFAM" id="SSF48008">
    <property type="entry name" value="GntR ligand-binding domain-like"/>
    <property type="match status" value="1"/>
</dbReference>